<dbReference type="Gene3D" id="1.20.1280.290">
    <property type="match status" value="1"/>
</dbReference>
<keyword evidence="2 5" id="KW-0812">Transmembrane</keyword>
<dbReference type="EMBL" id="KN847475">
    <property type="protein sequence ID" value="KIX08940.1"/>
    <property type="molecule type" value="Genomic_DNA"/>
</dbReference>
<evidence type="ECO:0000313" key="7">
    <source>
        <dbReference type="Proteomes" id="UP000053617"/>
    </source>
</evidence>
<dbReference type="AlphaFoldDB" id="A0A0D2JHX7"/>
<evidence type="ECO:0000313" key="6">
    <source>
        <dbReference type="EMBL" id="KIX08940.1"/>
    </source>
</evidence>
<evidence type="ECO:0000256" key="3">
    <source>
        <dbReference type="ARBA" id="ARBA00022989"/>
    </source>
</evidence>
<keyword evidence="7" id="KW-1185">Reference proteome</keyword>
<feature type="transmembrane region" description="Helical" evidence="5">
    <location>
        <begin position="212"/>
        <end position="237"/>
    </location>
</feature>
<keyword evidence="3 5" id="KW-1133">Transmembrane helix</keyword>
<reference evidence="6 7" key="1">
    <citation type="submission" date="2015-01" db="EMBL/GenBank/DDBJ databases">
        <title>The Genome Sequence of Rhinocladiella mackenzie CBS 650.93.</title>
        <authorList>
            <consortium name="The Broad Institute Genomics Platform"/>
            <person name="Cuomo C."/>
            <person name="de Hoog S."/>
            <person name="Gorbushina A."/>
            <person name="Stielow B."/>
            <person name="Teixiera M."/>
            <person name="Abouelleil A."/>
            <person name="Chapman S.B."/>
            <person name="Priest M."/>
            <person name="Young S.K."/>
            <person name="Wortman J."/>
            <person name="Nusbaum C."/>
            <person name="Birren B."/>
        </authorList>
    </citation>
    <scope>NUCLEOTIDE SEQUENCE [LARGE SCALE GENOMIC DNA]</scope>
    <source>
        <strain evidence="6 7">CBS 650.93</strain>
    </source>
</reference>
<dbReference type="PANTHER" id="PTHR16201:SF37">
    <property type="entry name" value="PQ-LOOP REPEAT-CONTAINING PROTEIN"/>
    <property type="match status" value="1"/>
</dbReference>
<dbReference type="VEuPathDB" id="FungiDB:Z518_00018"/>
<feature type="transmembrane region" description="Helical" evidence="5">
    <location>
        <begin position="120"/>
        <end position="142"/>
    </location>
</feature>
<dbReference type="SMART" id="SM00679">
    <property type="entry name" value="CTNS"/>
    <property type="match status" value="2"/>
</dbReference>
<dbReference type="OrthoDB" id="407617at2759"/>
<keyword evidence="4 5" id="KW-0472">Membrane</keyword>
<dbReference type="InterPro" id="IPR051415">
    <property type="entry name" value="LAAT-1"/>
</dbReference>
<evidence type="ECO:0000256" key="4">
    <source>
        <dbReference type="ARBA" id="ARBA00023136"/>
    </source>
</evidence>
<dbReference type="InterPro" id="IPR006603">
    <property type="entry name" value="PQ-loop_rpt"/>
</dbReference>
<dbReference type="Pfam" id="PF04193">
    <property type="entry name" value="PQ-loop"/>
    <property type="match status" value="2"/>
</dbReference>
<dbReference type="HOGENOM" id="CLU_040201_1_0_1"/>
<dbReference type="Proteomes" id="UP000053617">
    <property type="component" value="Unassembled WGS sequence"/>
</dbReference>
<dbReference type="GeneID" id="25288089"/>
<gene>
    <name evidence="6" type="ORF">Z518_00018</name>
</gene>
<organism evidence="6 7">
    <name type="scientific">Rhinocladiella mackenziei CBS 650.93</name>
    <dbReference type="NCBI Taxonomy" id="1442369"/>
    <lineage>
        <taxon>Eukaryota</taxon>
        <taxon>Fungi</taxon>
        <taxon>Dikarya</taxon>
        <taxon>Ascomycota</taxon>
        <taxon>Pezizomycotina</taxon>
        <taxon>Eurotiomycetes</taxon>
        <taxon>Chaetothyriomycetidae</taxon>
        <taxon>Chaetothyriales</taxon>
        <taxon>Herpotrichiellaceae</taxon>
        <taxon>Rhinocladiella</taxon>
    </lineage>
</organism>
<feature type="transmembrane region" description="Helical" evidence="5">
    <location>
        <begin position="186"/>
        <end position="206"/>
    </location>
</feature>
<evidence type="ECO:0000256" key="1">
    <source>
        <dbReference type="ARBA" id="ARBA00004141"/>
    </source>
</evidence>
<comment type="subcellular location">
    <subcellularLocation>
        <location evidence="1">Membrane</location>
        <topology evidence="1">Multi-pass membrane protein</topology>
    </subcellularLocation>
</comment>
<dbReference type="RefSeq" id="XP_013276076.1">
    <property type="nucleotide sequence ID" value="XM_013420622.1"/>
</dbReference>
<name>A0A0D2JHX7_9EURO</name>
<proteinExistence type="predicted"/>
<dbReference type="PANTHER" id="PTHR16201">
    <property type="entry name" value="SEVEN TRANSMEMBRANE PROTEIN 1-RELATED"/>
    <property type="match status" value="1"/>
</dbReference>
<feature type="transmembrane region" description="Helical" evidence="5">
    <location>
        <begin position="154"/>
        <end position="174"/>
    </location>
</feature>
<protein>
    <submittedName>
        <fullName evidence="6">Rhinocladiella mackenziei CBS 650.93 unplaced genomic scaffold supercont1.1, whole genome shotgun sequence</fullName>
    </submittedName>
</protein>
<sequence length="319" mass="36295">MVWNDGCPGRGKYPWGDRSNLLVCSGEMFRTDLKHRAHEKTFLLQLIPQIIINYRRHDTTGLQPTMMLLWACAGIPLGVYNIVENFNIALRIQPQILTCLSLLTWIQCKYYSNKWPLTKSLAIVIPVAAIMGGIECGLVFALRRARDDHVEWPITFMAILSACFLSAGVLRHYWDIYKERTVRGISFIFVAIDAMGDLTSLISIFFEPELDVLGMVIYGSELALWLGVFACGGYFNFRPWLRRRRERRPGSKRERDSREGSRYSRSREINLNNASRSRRSSSSSSRTVFRTASAITGEGIRAGPHEAVRLRPVTVDAIS</sequence>
<accession>A0A0D2JHX7</accession>
<evidence type="ECO:0000256" key="5">
    <source>
        <dbReference type="SAM" id="Phobius"/>
    </source>
</evidence>
<feature type="transmembrane region" description="Helical" evidence="5">
    <location>
        <begin position="65"/>
        <end position="82"/>
    </location>
</feature>
<evidence type="ECO:0000256" key="2">
    <source>
        <dbReference type="ARBA" id="ARBA00022692"/>
    </source>
</evidence>
<dbReference type="GO" id="GO:0016020">
    <property type="term" value="C:membrane"/>
    <property type="evidence" value="ECO:0007669"/>
    <property type="project" value="UniProtKB-SubCell"/>
</dbReference>